<reference evidence="2" key="1">
    <citation type="journal article" date="2020" name="Nat. Commun.">
        <title>Large-scale genome sequencing of mycorrhizal fungi provides insights into the early evolution of symbiotic traits.</title>
        <authorList>
            <person name="Miyauchi S."/>
            <person name="Kiss E."/>
            <person name="Kuo A."/>
            <person name="Drula E."/>
            <person name="Kohler A."/>
            <person name="Sanchez-Garcia M."/>
            <person name="Morin E."/>
            <person name="Andreopoulos B."/>
            <person name="Barry K.W."/>
            <person name="Bonito G."/>
            <person name="Buee M."/>
            <person name="Carver A."/>
            <person name="Chen C."/>
            <person name="Cichocki N."/>
            <person name="Clum A."/>
            <person name="Culley D."/>
            <person name="Crous P.W."/>
            <person name="Fauchery L."/>
            <person name="Girlanda M."/>
            <person name="Hayes R.D."/>
            <person name="Keri Z."/>
            <person name="LaButti K."/>
            <person name="Lipzen A."/>
            <person name="Lombard V."/>
            <person name="Magnuson J."/>
            <person name="Maillard F."/>
            <person name="Murat C."/>
            <person name="Nolan M."/>
            <person name="Ohm R.A."/>
            <person name="Pangilinan J."/>
            <person name="Pereira M.F."/>
            <person name="Perotto S."/>
            <person name="Peter M."/>
            <person name="Pfister S."/>
            <person name="Riley R."/>
            <person name="Sitrit Y."/>
            <person name="Stielow J.B."/>
            <person name="Szollosi G."/>
            <person name="Zifcakova L."/>
            <person name="Stursova M."/>
            <person name="Spatafora J.W."/>
            <person name="Tedersoo L."/>
            <person name="Vaario L.M."/>
            <person name="Yamada A."/>
            <person name="Yan M."/>
            <person name="Wang P."/>
            <person name="Xu J."/>
            <person name="Bruns T."/>
            <person name="Baldrian P."/>
            <person name="Vilgalys R."/>
            <person name="Dunand C."/>
            <person name="Henrissat B."/>
            <person name="Grigoriev I.V."/>
            <person name="Hibbett D."/>
            <person name="Nagy L.G."/>
            <person name="Martin F.M."/>
        </authorList>
    </citation>
    <scope>NUCLEOTIDE SEQUENCE</scope>
    <source>
        <strain evidence="2">UP504</strain>
    </source>
</reference>
<keyword evidence="3" id="KW-1185">Reference proteome</keyword>
<accession>A0A9P6DP76</accession>
<protein>
    <submittedName>
        <fullName evidence="2">Uncharacterized protein</fullName>
    </submittedName>
</protein>
<evidence type="ECO:0000313" key="2">
    <source>
        <dbReference type="EMBL" id="KAF9506003.1"/>
    </source>
</evidence>
<feature type="region of interest" description="Disordered" evidence="1">
    <location>
        <begin position="158"/>
        <end position="193"/>
    </location>
</feature>
<dbReference type="Proteomes" id="UP000886523">
    <property type="component" value="Unassembled WGS sequence"/>
</dbReference>
<organism evidence="2 3">
    <name type="scientific">Hydnum rufescens UP504</name>
    <dbReference type="NCBI Taxonomy" id="1448309"/>
    <lineage>
        <taxon>Eukaryota</taxon>
        <taxon>Fungi</taxon>
        <taxon>Dikarya</taxon>
        <taxon>Basidiomycota</taxon>
        <taxon>Agaricomycotina</taxon>
        <taxon>Agaricomycetes</taxon>
        <taxon>Cantharellales</taxon>
        <taxon>Hydnaceae</taxon>
        <taxon>Hydnum</taxon>
    </lineage>
</organism>
<evidence type="ECO:0000256" key="1">
    <source>
        <dbReference type="SAM" id="MobiDB-lite"/>
    </source>
</evidence>
<proteinExistence type="predicted"/>
<evidence type="ECO:0000313" key="3">
    <source>
        <dbReference type="Proteomes" id="UP000886523"/>
    </source>
</evidence>
<comment type="caution">
    <text evidence="2">The sequence shown here is derived from an EMBL/GenBank/DDBJ whole genome shotgun (WGS) entry which is preliminary data.</text>
</comment>
<name>A0A9P6DP76_9AGAM</name>
<sequence length="193" mass="20903">MEQENQQEMGSDQQDLKNKEWTVVEIEVERAELFVGRVMGVLEASPVVSEDSLVWGPLADSLLIEGTVVSLVIVEDWAIQPAGVAAGLVGSWKTASAAGVNEMPKKADGKQAIGVQCAPSLTRLSKNPQRLARGRSGRCSPGTLQEWRIERKVREVEGNDGMQEMAEGRQQQAGSVGKWAGGEGDGRIAYERE</sequence>
<dbReference type="EMBL" id="MU129129">
    <property type="protein sequence ID" value="KAF9506003.1"/>
    <property type="molecule type" value="Genomic_DNA"/>
</dbReference>
<dbReference type="AlphaFoldDB" id="A0A9P6DP76"/>
<feature type="compositionally biased region" description="Basic and acidic residues" evidence="1">
    <location>
        <begin position="184"/>
        <end position="193"/>
    </location>
</feature>
<gene>
    <name evidence="2" type="ORF">BS47DRAFT_1367682</name>
</gene>